<comment type="cofactor">
    <cofactor evidence="7">
        <name>Fe(2+)</name>
        <dbReference type="ChEBI" id="CHEBI:29033"/>
    </cofactor>
    <text evidence="7">Binds 1 Fe(2+) ion per subunit.</text>
</comment>
<comment type="subcellular location">
    <subcellularLocation>
        <location evidence="7">Cytoplasm</location>
    </subcellularLocation>
</comment>
<reference evidence="9 10" key="1">
    <citation type="journal article" date="2013" name="Environ. Microbiol.">
        <title>Genome analysis of Chitinivibrio alkaliphilus gen. nov., sp. nov., a novel extremely haloalkaliphilic anaerobic chitinolytic bacterium from the candidate phylum Termite Group 3.</title>
        <authorList>
            <person name="Sorokin D.Y."/>
            <person name="Gumerov V.M."/>
            <person name="Rakitin A.L."/>
            <person name="Beletsky A.V."/>
            <person name="Damste J.S."/>
            <person name="Muyzer G."/>
            <person name="Mardanov A.V."/>
            <person name="Ravin N.V."/>
        </authorList>
    </citation>
    <scope>NUCLEOTIDE SEQUENCE [LARGE SCALE GENOMIC DNA]</scope>
    <source>
        <strain evidence="9 10">ACht1</strain>
    </source>
</reference>
<evidence type="ECO:0000256" key="7">
    <source>
        <dbReference type="HAMAP-Rule" id="MF_01445"/>
    </source>
</evidence>
<keyword evidence="2 7" id="KW-0819">tRNA processing</keyword>
<dbReference type="InterPro" id="IPR000905">
    <property type="entry name" value="Gcp-like_dom"/>
</dbReference>
<keyword evidence="3 7" id="KW-0479">Metal-binding</keyword>
<dbReference type="PATRIC" id="fig|1313304.3.peg.969"/>
<dbReference type="GO" id="GO:0008233">
    <property type="term" value="F:peptidase activity"/>
    <property type="evidence" value="ECO:0007669"/>
    <property type="project" value="UniProtKB-KW"/>
</dbReference>
<sequence>MRVLGIETSCDETSVAIIDNGRVRANEVFTQDIHAVYGGVVPEIASREHIKKVAILCKKVIDTTVGSLDAIDLIAVTDRPGLAGALLVGVSFAYGLHVAENIPLIGVNHLEGHIAAVTIEHSLRPPFFALVASGGHTSIYRVAEDSYSILGQTIDDAAGEAFDKVGKLLGFPYPAGPYIEREARRYTGSDPIEFPVAQVTQYDGANFSFSGLKTSVKYYVQKSSAPLSEDERARVCYSFQEAVVAAFVQNLRTILHEHGSLPLAFVGGVACNGRLREALSEEFSNDVFFPSPKLCADNAAMIAQAGARLYQRGVRRFPRMEPTSRLTEERG</sequence>
<protein>
    <recommendedName>
        <fullName evidence="7">tRNA N6-adenosine threonylcarbamoyltransferase</fullName>
        <ecNumber evidence="7">2.3.1.234</ecNumber>
    </recommendedName>
    <alternativeName>
        <fullName evidence="7">N6-L-threonylcarbamoyladenine synthase</fullName>
        <shortName evidence="7">t(6)A synthase</shortName>
    </alternativeName>
    <alternativeName>
        <fullName evidence="7">t(6)A37 threonylcarbamoyladenosine biosynthesis protein TsaD</fullName>
    </alternativeName>
    <alternativeName>
        <fullName evidence="7">tRNA threonylcarbamoyladenosine biosynthesis protein TsaD</fullName>
    </alternativeName>
</protein>
<evidence type="ECO:0000256" key="4">
    <source>
        <dbReference type="ARBA" id="ARBA00023004"/>
    </source>
</evidence>
<evidence type="ECO:0000259" key="8">
    <source>
        <dbReference type="Pfam" id="PF00814"/>
    </source>
</evidence>
<evidence type="ECO:0000256" key="6">
    <source>
        <dbReference type="ARBA" id="ARBA00048117"/>
    </source>
</evidence>
<dbReference type="STRING" id="1313304.CALK_1012"/>
<dbReference type="Gene3D" id="3.30.420.40">
    <property type="match status" value="2"/>
</dbReference>
<organism evidence="9 10">
    <name type="scientific">Chitinivibrio alkaliphilus ACht1</name>
    <dbReference type="NCBI Taxonomy" id="1313304"/>
    <lineage>
        <taxon>Bacteria</taxon>
        <taxon>Pseudomonadati</taxon>
        <taxon>Fibrobacterota</taxon>
        <taxon>Chitinivibrionia</taxon>
        <taxon>Chitinivibrionales</taxon>
        <taxon>Chitinivibrionaceae</taxon>
        <taxon>Chitinivibrio</taxon>
    </lineage>
</organism>
<keyword evidence="1 7" id="KW-0808">Transferase</keyword>
<evidence type="ECO:0000313" key="9">
    <source>
        <dbReference type="EMBL" id="ERP32031.1"/>
    </source>
</evidence>
<keyword evidence="9" id="KW-0378">Hydrolase</keyword>
<dbReference type="eggNOG" id="COG0533">
    <property type="taxonomic scope" value="Bacteria"/>
</dbReference>
<dbReference type="AlphaFoldDB" id="U7D8W8"/>
<dbReference type="InterPro" id="IPR043129">
    <property type="entry name" value="ATPase_NBD"/>
</dbReference>
<evidence type="ECO:0000256" key="5">
    <source>
        <dbReference type="ARBA" id="ARBA00023315"/>
    </source>
</evidence>
<evidence type="ECO:0000313" key="10">
    <source>
        <dbReference type="Proteomes" id="UP000017148"/>
    </source>
</evidence>
<dbReference type="Proteomes" id="UP000017148">
    <property type="component" value="Unassembled WGS sequence"/>
</dbReference>
<keyword evidence="10" id="KW-1185">Reference proteome</keyword>
<dbReference type="Pfam" id="PF00814">
    <property type="entry name" value="TsaD"/>
    <property type="match status" value="1"/>
</dbReference>
<dbReference type="PRINTS" id="PR00789">
    <property type="entry name" value="OSIALOPTASE"/>
</dbReference>
<dbReference type="PANTHER" id="PTHR11735:SF6">
    <property type="entry name" value="TRNA N6-ADENOSINE THREONYLCARBAMOYLTRANSFERASE, MITOCHONDRIAL"/>
    <property type="match status" value="1"/>
</dbReference>
<dbReference type="GO" id="GO:0005737">
    <property type="term" value="C:cytoplasm"/>
    <property type="evidence" value="ECO:0007669"/>
    <property type="project" value="UniProtKB-SubCell"/>
</dbReference>
<dbReference type="NCBIfam" id="TIGR03723">
    <property type="entry name" value="T6A_TsaD_YgjD"/>
    <property type="match status" value="1"/>
</dbReference>
<feature type="binding site" evidence="7">
    <location>
        <position position="180"/>
    </location>
    <ligand>
        <name>substrate</name>
    </ligand>
</feature>
<dbReference type="HAMAP" id="MF_01445">
    <property type="entry name" value="TsaD"/>
    <property type="match status" value="1"/>
</dbReference>
<dbReference type="FunFam" id="3.30.420.40:FF:000012">
    <property type="entry name" value="tRNA N6-adenosine threonylcarbamoyltransferase"/>
    <property type="match status" value="1"/>
</dbReference>
<evidence type="ECO:0000256" key="2">
    <source>
        <dbReference type="ARBA" id="ARBA00022694"/>
    </source>
</evidence>
<dbReference type="GO" id="GO:0006508">
    <property type="term" value="P:proteolysis"/>
    <property type="evidence" value="ECO:0007669"/>
    <property type="project" value="UniProtKB-KW"/>
</dbReference>
<dbReference type="GO" id="GO:0005506">
    <property type="term" value="F:iron ion binding"/>
    <property type="evidence" value="ECO:0007669"/>
    <property type="project" value="UniProtKB-UniRule"/>
</dbReference>
<dbReference type="InterPro" id="IPR017861">
    <property type="entry name" value="KAE1/TsaD"/>
</dbReference>
<dbReference type="GO" id="GO:0002949">
    <property type="term" value="P:tRNA threonylcarbamoyladenosine modification"/>
    <property type="evidence" value="ECO:0007669"/>
    <property type="project" value="UniProtKB-UniRule"/>
</dbReference>
<comment type="function">
    <text evidence="7">Required for the formation of a threonylcarbamoyl group on adenosine at position 37 (t(6)A37) in tRNAs that read codons beginning with adenine. Is involved in the transfer of the threonylcarbamoyl moiety of threonylcarbamoyl-AMP (TC-AMP) to the N6 group of A37, together with TsaE and TsaB. TsaD likely plays a direct catalytic role in this reaction.</text>
</comment>
<comment type="catalytic activity">
    <reaction evidence="6 7">
        <text>L-threonylcarbamoyladenylate + adenosine(37) in tRNA = N(6)-L-threonylcarbamoyladenosine(37) in tRNA + AMP + H(+)</text>
        <dbReference type="Rhea" id="RHEA:37059"/>
        <dbReference type="Rhea" id="RHEA-COMP:10162"/>
        <dbReference type="Rhea" id="RHEA-COMP:10163"/>
        <dbReference type="ChEBI" id="CHEBI:15378"/>
        <dbReference type="ChEBI" id="CHEBI:73682"/>
        <dbReference type="ChEBI" id="CHEBI:74411"/>
        <dbReference type="ChEBI" id="CHEBI:74418"/>
        <dbReference type="ChEBI" id="CHEBI:456215"/>
        <dbReference type="EC" id="2.3.1.234"/>
    </reaction>
</comment>
<feature type="binding site" evidence="7">
    <location>
        <position position="113"/>
    </location>
    <ligand>
        <name>Fe cation</name>
        <dbReference type="ChEBI" id="CHEBI:24875"/>
    </ligand>
</feature>
<gene>
    <name evidence="7" type="primary">tsaD</name>
    <name evidence="9" type="ORF">CALK_1012</name>
</gene>
<accession>U7D8W8</accession>
<feature type="binding site" evidence="7">
    <location>
        <begin position="131"/>
        <end position="135"/>
    </location>
    <ligand>
        <name>substrate</name>
    </ligand>
</feature>
<dbReference type="CDD" id="cd24133">
    <property type="entry name" value="ASKHA_NBD_TsaD_bac"/>
    <property type="match status" value="1"/>
</dbReference>
<feature type="binding site" evidence="7">
    <location>
        <position position="176"/>
    </location>
    <ligand>
        <name>substrate</name>
    </ligand>
</feature>
<comment type="similarity">
    <text evidence="7">Belongs to the KAE1 / TsaD family.</text>
</comment>
<dbReference type="EMBL" id="ASJR01000007">
    <property type="protein sequence ID" value="ERP32031.1"/>
    <property type="molecule type" value="Genomic_DNA"/>
</dbReference>
<comment type="caution">
    <text evidence="9">The sequence shown here is derived from an EMBL/GenBank/DDBJ whole genome shotgun (WGS) entry which is preliminary data.</text>
</comment>
<keyword evidence="9" id="KW-0645">Protease</keyword>
<evidence type="ECO:0000256" key="1">
    <source>
        <dbReference type="ARBA" id="ARBA00022679"/>
    </source>
</evidence>
<feature type="binding site" evidence="7">
    <location>
        <position position="109"/>
    </location>
    <ligand>
        <name>Fe cation</name>
        <dbReference type="ChEBI" id="CHEBI:24875"/>
    </ligand>
</feature>
<evidence type="ECO:0000256" key="3">
    <source>
        <dbReference type="ARBA" id="ARBA00022723"/>
    </source>
</evidence>
<feature type="binding site" evidence="7">
    <location>
        <position position="163"/>
    </location>
    <ligand>
        <name>substrate</name>
    </ligand>
</feature>
<feature type="binding site" evidence="7">
    <location>
        <position position="272"/>
    </location>
    <ligand>
        <name>substrate</name>
    </ligand>
</feature>
<feature type="binding site" evidence="7">
    <location>
        <position position="297"/>
    </location>
    <ligand>
        <name>Fe cation</name>
        <dbReference type="ChEBI" id="CHEBI:24875"/>
    </ligand>
</feature>
<dbReference type="RefSeq" id="WP_022636506.1">
    <property type="nucleotide sequence ID" value="NZ_ASJR01000007.1"/>
</dbReference>
<dbReference type="PANTHER" id="PTHR11735">
    <property type="entry name" value="TRNA N6-ADENOSINE THREONYLCARBAMOYLTRANSFERASE"/>
    <property type="match status" value="1"/>
</dbReference>
<dbReference type="SUPFAM" id="SSF53067">
    <property type="entry name" value="Actin-like ATPase domain"/>
    <property type="match status" value="1"/>
</dbReference>
<keyword evidence="7" id="KW-0963">Cytoplasm</keyword>
<feature type="domain" description="Gcp-like" evidence="8">
    <location>
        <begin position="23"/>
        <end position="303"/>
    </location>
</feature>
<dbReference type="InterPro" id="IPR022450">
    <property type="entry name" value="TsaD"/>
</dbReference>
<dbReference type="GO" id="GO:0061711">
    <property type="term" value="F:tRNA N(6)-L-threonylcarbamoyladenine synthase activity"/>
    <property type="evidence" value="ECO:0007669"/>
    <property type="project" value="UniProtKB-EC"/>
</dbReference>
<keyword evidence="5 7" id="KW-0012">Acyltransferase</keyword>
<dbReference type="NCBIfam" id="TIGR00329">
    <property type="entry name" value="gcp_kae1"/>
    <property type="match status" value="1"/>
</dbReference>
<keyword evidence="4 7" id="KW-0408">Iron</keyword>
<proteinExistence type="inferred from homology"/>
<dbReference type="EC" id="2.3.1.234" evidence="7"/>
<name>U7D8W8_9BACT</name>